<dbReference type="InterPro" id="IPR010513">
    <property type="entry name" value="KEN_dom"/>
</dbReference>
<dbReference type="FunFam" id="1.20.1440.180:FF:000001">
    <property type="entry name" value="Serine/threonine-protein kinase/endoribonuclease IRE1"/>
    <property type="match status" value="1"/>
</dbReference>
<protein>
    <recommendedName>
        <fullName evidence="2">non-specific serine/threonine protein kinase</fullName>
        <ecNumber evidence="2">2.7.11.1</ecNumber>
    </recommendedName>
</protein>
<evidence type="ECO:0000256" key="13">
    <source>
        <dbReference type="ARBA" id="ARBA00048679"/>
    </source>
</evidence>
<keyword evidence="9" id="KW-0067">ATP-binding</keyword>
<dbReference type="Pfam" id="PF00069">
    <property type="entry name" value="Pkinase"/>
    <property type="match status" value="1"/>
</dbReference>
<evidence type="ECO:0000259" key="15">
    <source>
        <dbReference type="PROSITE" id="PS50011"/>
    </source>
</evidence>
<dbReference type="InterPro" id="IPR038357">
    <property type="entry name" value="KEN_sf"/>
</dbReference>
<dbReference type="GO" id="GO:1990604">
    <property type="term" value="C:IRE1-TRAF2-ASK1 complex"/>
    <property type="evidence" value="ECO:0007669"/>
    <property type="project" value="TreeGrafter"/>
</dbReference>
<dbReference type="PANTHER" id="PTHR13954">
    <property type="entry name" value="IRE1-RELATED"/>
    <property type="match status" value="1"/>
</dbReference>
<dbReference type="CDD" id="cd09769">
    <property type="entry name" value="Luminal_IRE1"/>
    <property type="match status" value="1"/>
</dbReference>
<proteinExistence type="predicted"/>
<keyword evidence="4" id="KW-0808">Transferase</keyword>
<dbReference type="PROSITE" id="PS00108">
    <property type="entry name" value="PROTEIN_KINASE_ST"/>
    <property type="match status" value="1"/>
</dbReference>
<feature type="signal peptide" evidence="14">
    <location>
        <begin position="1"/>
        <end position="17"/>
    </location>
</feature>
<name>A0AAN8J215_TRICO</name>
<evidence type="ECO:0000256" key="1">
    <source>
        <dbReference type="ARBA" id="ARBA00004479"/>
    </source>
</evidence>
<feature type="domain" description="KEN" evidence="16">
    <location>
        <begin position="719"/>
        <end position="847"/>
    </location>
</feature>
<dbReference type="GO" id="GO:0006397">
    <property type="term" value="P:mRNA processing"/>
    <property type="evidence" value="ECO:0007669"/>
    <property type="project" value="InterPro"/>
</dbReference>
<keyword evidence="18" id="KW-1185">Reference proteome</keyword>
<dbReference type="GO" id="GO:0070059">
    <property type="term" value="P:intrinsic apoptotic signaling pathway in response to endoplasmic reticulum stress"/>
    <property type="evidence" value="ECO:0007669"/>
    <property type="project" value="TreeGrafter"/>
</dbReference>
<dbReference type="Gene3D" id="1.20.1440.180">
    <property type="entry name" value="KEN domain"/>
    <property type="match status" value="1"/>
</dbReference>
<dbReference type="InterPro" id="IPR000719">
    <property type="entry name" value="Prot_kinase_dom"/>
</dbReference>
<dbReference type="InterPro" id="IPR018391">
    <property type="entry name" value="PQQ_b-propeller_rpt"/>
</dbReference>
<evidence type="ECO:0000256" key="3">
    <source>
        <dbReference type="ARBA" id="ARBA00022527"/>
    </source>
</evidence>
<dbReference type="InterPro" id="IPR045133">
    <property type="entry name" value="IRE1/2-like"/>
</dbReference>
<evidence type="ECO:0000256" key="4">
    <source>
        <dbReference type="ARBA" id="ARBA00022679"/>
    </source>
</evidence>
<evidence type="ECO:0000256" key="10">
    <source>
        <dbReference type="ARBA" id="ARBA00022989"/>
    </source>
</evidence>
<dbReference type="SMART" id="SM00220">
    <property type="entry name" value="S_TKc"/>
    <property type="match status" value="1"/>
</dbReference>
<dbReference type="SMART" id="SM00564">
    <property type="entry name" value="PQQ"/>
    <property type="match status" value="3"/>
</dbReference>
<dbReference type="Pfam" id="PF06479">
    <property type="entry name" value="Ribonuc_2-5A"/>
    <property type="match status" value="1"/>
</dbReference>
<comment type="subcellular location">
    <subcellularLocation>
        <location evidence="1">Membrane</location>
        <topology evidence="1">Single-pass type I membrane protein</topology>
    </subcellularLocation>
</comment>
<dbReference type="SUPFAM" id="SSF56112">
    <property type="entry name" value="Protein kinase-like (PK-like)"/>
    <property type="match status" value="1"/>
</dbReference>
<dbReference type="SMART" id="SM00580">
    <property type="entry name" value="PUG"/>
    <property type="match status" value="1"/>
</dbReference>
<evidence type="ECO:0000256" key="5">
    <source>
        <dbReference type="ARBA" id="ARBA00022692"/>
    </source>
</evidence>
<dbReference type="GO" id="GO:0051082">
    <property type="term" value="F:unfolded protein binding"/>
    <property type="evidence" value="ECO:0007669"/>
    <property type="project" value="TreeGrafter"/>
</dbReference>
<accession>A0AAN8J215</accession>
<evidence type="ECO:0000256" key="8">
    <source>
        <dbReference type="ARBA" id="ARBA00022777"/>
    </source>
</evidence>
<keyword evidence="3" id="KW-0723">Serine/threonine-protein kinase</keyword>
<organism evidence="17 18">
    <name type="scientific">Trichostrongylus colubriformis</name>
    <name type="common">Black scour worm</name>
    <dbReference type="NCBI Taxonomy" id="6319"/>
    <lineage>
        <taxon>Eukaryota</taxon>
        <taxon>Metazoa</taxon>
        <taxon>Ecdysozoa</taxon>
        <taxon>Nematoda</taxon>
        <taxon>Chromadorea</taxon>
        <taxon>Rhabditida</taxon>
        <taxon>Rhabditina</taxon>
        <taxon>Rhabditomorpha</taxon>
        <taxon>Strongyloidea</taxon>
        <taxon>Trichostrongylidae</taxon>
        <taxon>Trichostrongylus</taxon>
    </lineage>
</organism>
<dbReference type="PROSITE" id="PS50011">
    <property type="entry name" value="PROTEIN_KINASE_DOM"/>
    <property type="match status" value="1"/>
</dbReference>
<evidence type="ECO:0000313" key="17">
    <source>
        <dbReference type="EMBL" id="KAK5977824.1"/>
    </source>
</evidence>
<evidence type="ECO:0000256" key="12">
    <source>
        <dbReference type="ARBA" id="ARBA00047899"/>
    </source>
</evidence>
<keyword evidence="8" id="KW-0418">Kinase</keyword>
<evidence type="ECO:0000256" key="6">
    <source>
        <dbReference type="ARBA" id="ARBA00022729"/>
    </source>
</evidence>
<evidence type="ECO:0000259" key="16">
    <source>
        <dbReference type="PROSITE" id="PS51392"/>
    </source>
</evidence>
<dbReference type="GO" id="GO:0005524">
    <property type="term" value="F:ATP binding"/>
    <property type="evidence" value="ECO:0007669"/>
    <property type="project" value="UniProtKB-KW"/>
</dbReference>
<dbReference type="EMBL" id="WIXE01010139">
    <property type="protein sequence ID" value="KAK5977824.1"/>
    <property type="molecule type" value="Genomic_DNA"/>
</dbReference>
<evidence type="ECO:0000256" key="2">
    <source>
        <dbReference type="ARBA" id="ARBA00012513"/>
    </source>
</evidence>
<evidence type="ECO:0000256" key="11">
    <source>
        <dbReference type="ARBA" id="ARBA00023136"/>
    </source>
</evidence>
<dbReference type="SUPFAM" id="SSF50998">
    <property type="entry name" value="Quinoprotein alcohol dehydrogenase-like"/>
    <property type="match status" value="1"/>
</dbReference>
<comment type="caution">
    <text evidence="17">The sequence shown here is derived from an EMBL/GenBank/DDBJ whole genome shotgun (WGS) entry which is preliminary data.</text>
</comment>
<keyword evidence="7" id="KW-0547">Nucleotide-binding</keyword>
<reference evidence="17 18" key="1">
    <citation type="submission" date="2019-10" db="EMBL/GenBank/DDBJ databases">
        <title>Assembly and Annotation for the nematode Trichostrongylus colubriformis.</title>
        <authorList>
            <person name="Martin J."/>
        </authorList>
    </citation>
    <scope>NUCLEOTIDE SEQUENCE [LARGE SCALE GENOMIC DNA]</scope>
    <source>
        <strain evidence="17">G859</strain>
        <tissue evidence="17">Whole worm</tissue>
    </source>
</reference>
<dbReference type="Proteomes" id="UP001331761">
    <property type="component" value="Unassembled WGS sequence"/>
</dbReference>
<evidence type="ECO:0000256" key="9">
    <source>
        <dbReference type="ARBA" id="ARBA00022840"/>
    </source>
</evidence>
<feature type="domain" description="Protein kinase" evidence="15">
    <location>
        <begin position="390"/>
        <end position="716"/>
    </location>
</feature>
<dbReference type="Gene3D" id="2.130.10.10">
    <property type="entry name" value="YVTN repeat-like/Quinoprotein amine dehydrogenase"/>
    <property type="match status" value="1"/>
</dbReference>
<sequence length="891" mass="99838">MLILITTLLLFYSVVTLEDIDVGYFLFGFFCENQGIDKKGIVIWGRFHQDVVPRIGSSLGIILVSTLDGQLSALNTGTGDTRWTIQGDPVIRAPTMVKQGFTFLPNPQDGSLYTLKEGILKRLPLSIPALVHASPLKSTDGVLYAGSKKDIWLEIDPFTGSKVETMSATTDKVCPVKHHNGVFLGRTEYRISMFDTKNRAKTWNTTFSDYSAHLLPANNDYPYRHYVSNGNIVTLGPGGGIIWERDFDQPIVAMYLLQDDGLHKLHFTLMGGETMENIIKSALTPGGENDVLTDVEASSKTTSPQHALFATLYVAESPYGLYAMDVLVDKHTITYAPKYLGPPLLEGPSPIALSDEEKSKFIPPARPIITIDVPAITHKTTDGEFLLLGYHEKPMVDLGAILPIRFTNTPSFPHIAYKPDTSDSKQVSKSRVETSENSLARMVLEIYARHPLAFFSAISTLLVLAITVIWMCGKQSGVALITAEARSVQTSRQSNSASKWVFTKNEEVEDGWIKVGKLLYNPSEVLGRGCEGTVVYSVDVNYLQESDSQFRYLALELCVASLNDYVHETAVREKVLHRDMKPQNVLLSTAGSRGVRAVISDFGLCKRVQPGQHSLSKRSGLAGTDGWIAPEALASQSTSFPVDVFSLGCIFYYVLSEGEHPFGDSLHRQTNIINGEYVLREIKVDVHVSVSLVESMIQRKPTDRPSIQCVLAHPFFWEPERRLQFFGDVSDRIEKEDDSSAVVRRLERNARAVVAGNWRNNICEPLAADLRKFRTYKGHSVRDLLRAMRNKKHHYRELPEEVRASLGKIPDEFLCYFTARFPLLLLHTYVAMEWCADEAVFKSYYPNEVRTRIAHMKEEDEIQRKMNSENIDSDEWIRGHVVVKSKKSAKA</sequence>
<dbReference type="EC" id="2.7.11.1" evidence="2"/>
<comment type="catalytic activity">
    <reaction evidence="13">
        <text>L-seryl-[protein] + ATP = O-phospho-L-seryl-[protein] + ADP + H(+)</text>
        <dbReference type="Rhea" id="RHEA:17989"/>
        <dbReference type="Rhea" id="RHEA-COMP:9863"/>
        <dbReference type="Rhea" id="RHEA-COMP:11604"/>
        <dbReference type="ChEBI" id="CHEBI:15378"/>
        <dbReference type="ChEBI" id="CHEBI:29999"/>
        <dbReference type="ChEBI" id="CHEBI:30616"/>
        <dbReference type="ChEBI" id="CHEBI:83421"/>
        <dbReference type="ChEBI" id="CHEBI:456216"/>
        <dbReference type="EC" id="2.7.11.1"/>
    </reaction>
</comment>
<dbReference type="InterPro" id="IPR008271">
    <property type="entry name" value="Ser/Thr_kinase_AS"/>
</dbReference>
<dbReference type="GO" id="GO:0036498">
    <property type="term" value="P:IRE1-mediated unfolded protein response"/>
    <property type="evidence" value="ECO:0007669"/>
    <property type="project" value="TreeGrafter"/>
</dbReference>
<evidence type="ECO:0000256" key="7">
    <source>
        <dbReference type="ARBA" id="ARBA00022741"/>
    </source>
</evidence>
<evidence type="ECO:0000313" key="18">
    <source>
        <dbReference type="Proteomes" id="UP001331761"/>
    </source>
</evidence>
<keyword evidence="10" id="KW-1133">Transmembrane helix</keyword>
<dbReference type="InterPro" id="IPR011047">
    <property type="entry name" value="Quinoprotein_ADH-like_sf"/>
</dbReference>
<dbReference type="InterPro" id="IPR015943">
    <property type="entry name" value="WD40/YVTN_repeat-like_dom_sf"/>
</dbReference>
<dbReference type="CDD" id="cd10422">
    <property type="entry name" value="RNase_Ire1"/>
    <property type="match status" value="1"/>
</dbReference>
<gene>
    <name evidence="17" type="ORF">GCK32_001932</name>
</gene>
<keyword evidence="5" id="KW-0812">Transmembrane</keyword>
<dbReference type="Gene3D" id="1.10.510.10">
    <property type="entry name" value="Transferase(Phosphotransferase) domain 1"/>
    <property type="match status" value="1"/>
</dbReference>
<keyword evidence="6 14" id="KW-0732">Signal</keyword>
<evidence type="ECO:0000256" key="14">
    <source>
        <dbReference type="SAM" id="SignalP"/>
    </source>
</evidence>
<dbReference type="PANTHER" id="PTHR13954:SF6">
    <property type="entry name" value="NON-SPECIFIC SERINE_THREONINE PROTEIN KINASE"/>
    <property type="match status" value="1"/>
</dbReference>
<dbReference type="AlphaFoldDB" id="A0AAN8J215"/>
<dbReference type="InterPro" id="IPR011009">
    <property type="entry name" value="Kinase-like_dom_sf"/>
</dbReference>
<dbReference type="GO" id="GO:0004521">
    <property type="term" value="F:RNA endonuclease activity"/>
    <property type="evidence" value="ECO:0007669"/>
    <property type="project" value="InterPro"/>
</dbReference>
<feature type="chain" id="PRO_5042824661" description="non-specific serine/threonine protein kinase" evidence="14">
    <location>
        <begin position="18"/>
        <end position="891"/>
    </location>
</feature>
<dbReference type="GO" id="GO:0004674">
    <property type="term" value="F:protein serine/threonine kinase activity"/>
    <property type="evidence" value="ECO:0007669"/>
    <property type="project" value="UniProtKB-KW"/>
</dbReference>
<keyword evidence="11" id="KW-0472">Membrane</keyword>
<comment type="catalytic activity">
    <reaction evidence="12">
        <text>L-threonyl-[protein] + ATP = O-phospho-L-threonyl-[protein] + ADP + H(+)</text>
        <dbReference type="Rhea" id="RHEA:46608"/>
        <dbReference type="Rhea" id="RHEA-COMP:11060"/>
        <dbReference type="Rhea" id="RHEA-COMP:11605"/>
        <dbReference type="ChEBI" id="CHEBI:15378"/>
        <dbReference type="ChEBI" id="CHEBI:30013"/>
        <dbReference type="ChEBI" id="CHEBI:30616"/>
        <dbReference type="ChEBI" id="CHEBI:61977"/>
        <dbReference type="ChEBI" id="CHEBI:456216"/>
        <dbReference type="EC" id="2.7.11.1"/>
    </reaction>
</comment>
<dbReference type="PROSITE" id="PS51392">
    <property type="entry name" value="KEN"/>
    <property type="match status" value="1"/>
</dbReference>